<sequence>MTHRFRGQVHDAWPALNSWQTQVTKGNVRIGDAERDEAVRALGEHFAAGRLEREEYDERADVALAARTWSDLAPLFRDLPQPVATPRPVAQAPVRRGPRLPFLPVLLILVGVSWLVGTPWLIWVGIGVFLLFRRAAWARRTGHTSGSWRAPRGSWS</sequence>
<name>A0A2P2BWU8_9ZZZZ</name>
<keyword evidence="1" id="KW-0472">Membrane</keyword>
<protein>
    <recommendedName>
        <fullName evidence="2">DUF1707 domain-containing protein</fullName>
    </recommendedName>
</protein>
<dbReference type="Pfam" id="PF08044">
    <property type="entry name" value="DUF1707"/>
    <property type="match status" value="1"/>
</dbReference>
<accession>A0A2P2BWU8</accession>
<evidence type="ECO:0000259" key="2">
    <source>
        <dbReference type="Pfam" id="PF08044"/>
    </source>
</evidence>
<reference evidence="3" key="1">
    <citation type="submission" date="2015-08" db="EMBL/GenBank/DDBJ databases">
        <authorList>
            <person name="Babu N.S."/>
            <person name="Beckwith C.J."/>
            <person name="Beseler K.G."/>
            <person name="Brison A."/>
            <person name="Carone J.V."/>
            <person name="Caskin T.P."/>
            <person name="Diamond M."/>
            <person name="Durham M.E."/>
            <person name="Foxe J.M."/>
            <person name="Go M."/>
            <person name="Henderson B.A."/>
            <person name="Jones I.B."/>
            <person name="McGettigan J.A."/>
            <person name="Micheletti S.J."/>
            <person name="Nasrallah M.E."/>
            <person name="Ortiz D."/>
            <person name="Piller C.R."/>
            <person name="Privatt S.R."/>
            <person name="Schneider S.L."/>
            <person name="Sharp S."/>
            <person name="Smith T.C."/>
            <person name="Stanton J.D."/>
            <person name="Ullery H.E."/>
            <person name="Wilson R.J."/>
            <person name="Serrano M.G."/>
            <person name="Buck G."/>
            <person name="Lee V."/>
            <person name="Wang Y."/>
            <person name="Carvalho R."/>
            <person name="Voegtly L."/>
            <person name="Shi R."/>
            <person name="Duckworth R."/>
            <person name="Johnson A."/>
            <person name="Loviza R."/>
            <person name="Walstead R."/>
            <person name="Shah Z."/>
            <person name="Kiflezghi M."/>
            <person name="Wade K."/>
            <person name="Ball S.L."/>
            <person name="Bradley K.W."/>
            <person name="Asai D.J."/>
            <person name="Bowman C.A."/>
            <person name="Russell D.A."/>
            <person name="Pope W.H."/>
            <person name="Jacobs-Sera D."/>
            <person name="Hendrix R.W."/>
            <person name="Hatfull G.F."/>
        </authorList>
    </citation>
    <scope>NUCLEOTIDE SEQUENCE</scope>
</reference>
<organism evidence="3">
    <name type="scientific">metagenome</name>
    <dbReference type="NCBI Taxonomy" id="256318"/>
    <lineage>
        <taxon>unclassified sequences</taxon>
        <taxon>metagenomes</taxon>
    </lineage>
</organism>
<dbReference type="PANTHER" id="PTHR40763:SF5">
    <property type="entry name" value="MEMBRANE PROTEIN"/>
    <property type="match status" value="1"/>
</dbReference>
<feature type="transmembrane region" description="Helical" evidence="1">
    <location>
        <begin position="105"/>
        <end position="132"/>
    </location>
</feature>
<evidence type="ECO:0000313" key="3">
    <source>
        <dbReference type="EMBL" id="CUR54237.1"/>
    </source>
</evidence>
<dbReference type="InterPro" id="IPR012551">
    <property type="entry name" value="DUF1707_SHOCT-like"/>
</dbReference>
<dbReference type="PANTHER" id="PTHR40763">
    <property type="entry name" value="MEMBRANE PROTEIN-RELATED"/>
    <property type="match status" value="1"/>
</dbReference>
<keyword evidence="1" id="KW-1133">Transmembrane helix</keyword>
<proteinExistence type="predicted"/>
<keyword evidence="1" id="KW-0812">Transmembrane</keyword>
<dbReference type="EMBL" id="CZKA01000006">
    <property type="protein sequence ID" value="CUR54237.1"/>
    <property type="molecule type" value="Genomic_DNA"/>
</dbReference>
<evidence type="ECO:0000256" key="1">
    <source>
        <dbReference type="SAM" id="Phobius"/>
    </source>
</evidence>
<dbReference type="AlphaFoldDB" id="A0A2P2BWU8"/>
<gene>
    <name evidence="3" type="ORF">NOCA2140060</name>
</gene>
<feature type="domain" description="DUF1707" evidence="2">
    <location>
        <begin position="28"/>
        <end position="80"/>
    </location>
</feature>